<organism evidence="1 2">
    <name type="scientific">Streptomyces filamentosus</name>
    <name type="common">Streptomyces roseosporus</name>
    <dbReference type="NCBI Taxonomy" id="67294"/>
    <lineage>
        <taxon>Bacteria</taxon>
        <taxon>Bacillati</taxon>
        <taxon>Actinomycetota</taxon>
        <taxon>Actinomycetes</taxon>
        <taxon>Kitasatosporales</taxon>
        <taxon>Streptomycetaceae</taxon>
        <taxon>Streptomyces</taxon>
    </lineage>
</organism>
<reference evidence="1" key="1">
    <citation type="journal article" date="2014" name="Int. J. Syst. Evol. Microbiol.">
        <title>Complete genome sequence of Corynebacterium casei LMG S-19264T (=DSM 44701T), isolated from a smear-ripened cheese.</title>
        <authorList>
            <consortium name="US DOE Joint Genome Institute (JGI-PGF)"/>
            <person name="Walter F."/>
            <person name="Albersmeier A."/>
            <person name="Kalinowski J."/>
            <person name="Ruckert C."/>
        </authorList>
    </citation>
    <scope>NUCLEOTIDE SEQUENCE</scope>
    <source>
        <strain evidence="1">JCM 4122</strain>
    </source>
</reference>
<dbReference type="AlphaFoldDB" id="A0A919EMY8"/>
<accession>A0A919EMY8</accession>
<gene>
    <name evidence="1" type="ORF">GCM10017667_29620</name>
</gene>
<evidence type="ECO:0000313" key="2">
    <source>
        <dbReference type="Proteomes" id="UP000632849"/>
    </source>
</evidence>
<sequence length="228" mass="23937">MSTQEIPLTLTPQQAATGVVIPVTLPGNLPGGGRTEIHVPPCRNGDVVPVPFAGTTVLLRITVAGGQAPRQRKSGVAGCLVPLLVIGAIVGGSYLLGDDDDEEPTVSRPTIPTFSVSPFPSLDLGLPTDPAATPTEEEPDPYEKGTCLNGTLPDSETAQSVSGVDEVPCSASDAHYKVIQTFPFTSDMNKCNANPRTQYAFSHRYTMNGTTISEYVYCLVGLGSYARG</sequence>
<dbReference type="EMBL" id="BNBE01000001">
    <property type="protein sequence ID" value="GHF97326.1"/>
    <property type="molecule type" value="Genomic_DNA"/>
</dbReference>
<comment type="caution">
    <text evidence="1">The sequence shown here is derived from an EMBL/GenBank/DDBJ whole genome shotgun (WGS) entry which is preliminary data.</text>
</comment>
<proteinExistence type="predicted"/>
<dbReference type="RefSeq" id="WP_190041708.1">
    <property type="nucleotide sequence ID" value="NZ_BNBE01000001.1"/>
</dbReference>
<keyword evidence="2" id="KW-1185">Reference proteome</keyword>
<evidence type="ECO:0000313" key="1">
    <source>
        <dbReference type="EMBL" id="GHF97326.1"/>
    </source>
</evidence>
<dbReference type="Proteomes" id="UP000632849">
    <property type="component" value="Unassembled WGS sequence"/>
</dbReference>
<protein>
    <submittedName>
        <fullName evidence="1">Uncharacterized protein</fullName>
    </submittedName>
</protein>
<reference evidence="1" key="2">
    <citation type="submission" date="2020-09" db="EMBL/GenBank/DDBJ databases">
        <authorList>
            <person name="Sun Q."/>
            <person name="Ohkuma M."/>
        </authorList>
    </citation>
    <scope>NUCLEOTIDE SEQUENCE</scope>
    <source>
        <strain evidence="1">JCM 4122</strain>
    </source>
</reference>
<name>A0A919EMY8_STRFL</name>